<sequence>MQQDPRSAAASGKDFPYRMQTLCYIEVHKDGRVTHGRDNGTYERARSGESTLYAVWPGNYRSDLFIIDDLDEYAGAFGIIHDQERTGLADHVHDVKWQRSSIEDKPRAQYTWIEVELLCGCTVKDLDTFAAQMNKQKGWNVATSGGWGSSGMPGGKQTYSFRVRRKSLES</sequence>
<evidence type="ECO:0000313" key="2">
    <source>
        <dbReference type="Proteomes" id="UP000477750"/>
    </source>
</evidence>
<dbReference type="Proteomes" id="UP000477750">
    <property type="component" value="Unassembled WGS sequence"/>
</dbReference>
<comment type="caution">
    <text evidence="1">The sequence shown here is derived from an EMBL/GenBank/DDBJ whole genome shotgun (WGS) entry which is preliminary data.</text>
</comment>
<name>A0A6L5GH18_9ACTN</name>
<accession>A0A6L5GH18</accession>
<proteinExistence type="predicted"/>
<dbReference type="AlphaFoldDB" id="A0A6L5GH18"/>
<protein>
    <submittedName>
        <fullName evidence="1">Uncharacterized protein</fullName>
    </submittedName>
</protein>
<keyword evidence="2" id="KW-1185">Reference proteome</keyword>
<evidence type="ECO:0000313" key="1">
    <source>
        <dbReference type="EMBL" id="MQM28970.1"/>
    </source>
</evidence>
<dbReference type="EMBL" id="WIAO01000075">
    <property type="protein sequence ID" value="MQM28970.1"/>
    <property type="molecule type" value="Genomic_DNA"/>
</dbReference>
<dbReference type="RefSeq" id="WP_153028038.1">
    <property type="nucleotide sequence ID" value="NZ_WIAO01000075.1"/>
</dbReference>
<reference evidence="1 2" key="1">
    <citation type="submission" date="2019-10" db="EMBL/GenBank/DDBJ databases">
        <title>Glycomyces albidus sp. nov., a novel actinomycete isolated from rhizosphere soil of wheat (Triticum aestivum L.).</title>
        <authorList>
            <person name="Qian L."/>
        </authorList>
    </citation>
    <scope>NUCLEOTIDE SEQUENCE [LARGE SCALE GENOMIC DNA]</scope>
    <source>
        <strain evidence="1 2">NEAU-7082</strain>
    </source>
</reference>
<organism evidence="1 2">
    <name type="scientific">Glycomyces albidus</name>
    <dbReference type="NCBI Taxonomy" id="2656774"/>
    <lineage>
        <taxon>Bacteria</taxon>
        <taxon>Bacillati</taxon>
        <taxon>Actinomycetota</taxon>
        <taxon>Actinomycetes</taxon>
        <taxon>Glycomycetales</taxon>
        <taxon>Glycomycetaceae</taxon>
        <taxon>Glycomyces</taxon>
    </lineage>
</organism>
<gene>
    <name evidence="1" type="ORF">GFD30_25910</name>
</gene>